<evidence type="ECO:0000313" key="2">
    <source>
        <dbReference type="EMBL" id="KAK2947954.1"/>
    </source>
</evidence>
<organism evidence="2 3">
    <name type="scientific">Blattamonas nauphoetae</name>
    <dbReference type="NCBI Taxonomy" id="2049346"/>
    <lineage>
        <taxon>Eukaryota</taxon>
        <taxon>Metamonada</taxon>
        <taxon>Preaxostyla</taxon>
        <taxon>Oxymonadida</taxon>
        <taxon>Blattamonas</taxon>
    </lineage>
</organism>
<sequence>MSLPNEKPSVIYKICLKDLRSPLNTEKISRYFHGRYPRDFIKFEMKPGKQNEPLPSCGFIDFRTQQTPRALISNGPFLDIDGTIVSVLPADNRVIQIKMRRPIDFPFSLEQIQMELSDLISTIVGDRFCFDTDEYHGVVYIVFLERSDAEAVHSMLKKPPISNKFDVQWMRLRDRMLHTKLDISFTHENVFSPLDPSVPLISRLTDTHTEMFKPFCRFFEEKYCNEQIYLISVQPKLELRLCRNNQFTGKAQLSFPQTKQGEQAAKACLQHFLQHPELLQVSFGVPSLPIKVVMQFTTPLTLFEPGPPPQTIIYKPELTFSPHHPHHLPQFSVGPIQHQPQLTHLSIPLPKVYPPKTNPSQIVQKSAKPNHSRSDATPFILNKDASVFVPTWLQKKNPPSAKDPEPKPESFLLSPPNPTHPPIGNAIVSLAATDPHSDHTRKPDLDDLSSPDPQPTHSGQPIQAPAFKSPTKIFEEDLWNDHQLFPAKSLDISDSELRFVSQFEDAVFFRSPQILAPQPSGLPDVYAFSEFSFQTQIQQPFSIFEDHFTVPVPLDNVPSG</sequence>
<keyword evidence="3" id="KW-1185">Reference proteome</keyword>
<reference evidence="2 3" key="1">
    <citation type="journal article" date="2022" name="bioRxiv">
        <title>Genomics of Preaxostyla Flagellates Illuminates Evolutionary Transitions and the Path Towards Mitochondrial Loss.</title>
        <authorList>
            <person name="Novak L.V.F."/>
            <person name="Treitli S.C."/>
            <person name="Pyrih J."/>
            <person name="Halakuc P."/>
            <person name="Pipaliya S.V."/>
            <person name="Vacek V."/>
            <person name="Brzon O."/>
            <person name="Soukal P."/>
            <person name="Eme L."/>
            <person name="Dacks J.B."/>
            <person name="Karnkowska A."/>
            <person name="Elias M."/>
            <person name="Hampl V."/>
        </authorList>
    </citation>
    <scope>NUCLEOTIDE SEQUENCE [LARGE SCALE GENOMIC DNA]</scope>
    <source>
        <strain evidence="2">NAU3</strain>
        <tissue evidence="2">Gut</tissue>
    </source>
</reference>
<evidence type="ECO:0000313" key="3">
    <source>
        <dbReference type="Proteomes" id="UP001281761"/>
    </source>
</evidence>
<evidence type="ECO:0000256" key="1">
    <source>
        <dbReference type="SAM" id="MobiDB-lite"/>
    </source>
</evidence>
<protein>
    <recommendedName>
        <fullName evidence="4">RRM domain-containing protein</fullName>
    </recommendedName>
</protein>
<feature type="region of interest" description="Disordered" evidence="1">
    <location>
        <begin position="353"/>
        <end position="377"/>
    </location>
</feature>
<proteinExistence type="predicted"/>
<feature type="compositionally biased region" description="Polar residues" evidence="1">
    <location>
        <begin position="358"/>
        <end position="369"/>
    </location>
</feature>
<name>A0ABQ9X989_9EUKA</name>
<feature type="region of interest" description="Disordered" evidence="1">
    <location>
        <begin position="394"/>
        <end position="467"/>
    </location>
</feature>
<dbReference type="Proteomes" id="UP001281761">
    <property type="component" value="Unassembled WGS sequence"/>
</dbReference>
<comment type="caution">
    <text evidence="2">The sequence shown here is derived from an EMBL/GenBank/DDBJ whole genome shotgun (WGS) entry which is preliminary data.</text>
</comment>
<evidence type="ECO:0008006" key="4">
    <source>
        <dbReference type="Google" id="ProtNLM"/>
    </source>
</evidence>
<accession>A0ABQ9X989</accession>
<gene>
    <name evidence="2" type="ORF">BLNAU_17078</name>
</gene>
<dbReference type="EMBL" id="JARBJD010000187">
    <property type="protein sequence ID" value="KAK2947954.1"/>
    <property type="molecule type" value="Genomic_DNA"/>
</dbReference>
<feature type="compositionally biased region" description="Basic and acidic residues" evidence="1">
    <location>
        <begin position="435"/>
        <end position="445"/>
    </location>
</feature>